<organism evidence="1 2">
    <name type="scientific">Mucilaginibacter panaciglaebae</name>
    <dbReference type="NCBI Taxonomy" id="502331"/>
    <lineage>
        <taxon>Bacteria</taxon>
        <taxon>Pseudomonadati</taxon>
        <taxon>Bacteroidota</taxon>
        <taxon>Sphingobacteriia</taxon>
        <taxon>Sphingobacteriales</taxon>
        <taxon>Sphingobacteriaceae</taxon>
        <taxon>Mucilaginibacter</taxon>
    </lineage>
</organism>
<evidence type="ECO:0008006" key="3">
    <source>
        <dbReference type="Google" id="ProtNLM"/>
    </source>
</evidence>
<evidence type="ECO:0000313" key="2">
    <source>
        <dbReference type="Proteomes" id="UP001500841"/>
    </source>
</evidence>
<dbReference type="Gene3D" id="2.180.10.10">
    <property type="entry name" value="RHS repeat-associated core"/>
    <property type="match status" value="1"/>
</dbReference>
<gene>
    <name evidence="1" type="ORF">GCM10022392_13710</name>
</gene>
<reference evidence="2" key="1">
    <citation type="journal article" date="2019" name="Int. J. Syst. Evol. Microbiol.">
        <title>The Global Catalogue of Microorganisms (GCM) 10K type strain sequencing project: providing services to taxonomists for standard genome sequencing and annotation.</title>
        <authorList>
            <consortium name="The Broad Institute Genomics Platform"/>
            <consortium name="The Broad Institute Genome Sequencing Center for Infectious Disease"/>
            <person name="Wu L."/>
            <person name="Ma J."/>
        </authorList>
    </citation>
    <scope>NUCLEOTIDE SEQUENCE [LARGE SCALE GENOMIC DNA]</scope>
    <source>
        <strain evidence="2">JCM 17085</strain>
    </source>
</reference>
<dbReference type="EMBL" id="BAABCV010000004">
    <property type="protein sequence ID" value="GAA4092633.1"/>
    <property type="molecule type" value="Genomic_DNA"/>
</dbReference>
<proteinExistence type="predicted"/>
<comment type="caution">
    <text evidence="1">The sequence shown here is derived from an EMBL/GenBank/DDBJ whole genome shotgun (WGS) entry which is preliminary data.</text>
</comment>
<evidence type="ECO:0000313" key="1">
    <source>
        <dbReference type="EMBL" id="GAA4092633.1"/>
    </source>
</evidence>
<sequence>MDTGRYRLNPENKYLYNGKEKQDALVDQLDYGARFYDPVIARWTSVDPLAEKSRRFSPYVYGDDNSIRNIDPDGMETEGCCGAGPQSLGNPMAYIAEGFRQYFQAAGSAIDRAYISTSTSVSRVISDAKVSLGFGDARVTTSVNITNTTTARTNLGQFLTPNSQNTPNAPMFKVTNNTEVSQQTEVEGSTTVRGIDYSTNNTTNISASKVTTNTEMSAGKTIKGATFAGYVSHTNTSENSKLSSQTDVGVKASYTHEKNKVKTTSTLSVGVTVQQ</sequence>
<dbReference type="InterPro" id="IPR022385">
    <property type="entry name" value="Rhs_assc_core"/>
</dbReference>
<name>A0ABP7WN45_9SPHI</name>
<protein>
    <recommendedName>
        <fullName evidence="3">RHS repeat-associated protein</fullName>
    </recommendedName>
</protein>
<dbReference type="Proteomes" id="UP001500841">
    <property type="component" value="Unassembled WGS sequence"/>
</dbReference>
<keyword evidence="2" id="KW-1185">Reference proteome</keyword>
<dbReference type="NCBIfam" id="TIGR03696">
    <property type="entry name" value="Rhs_assc_core"/>
    <property type="match status" value="1"/>
</dbReference>
<accession>A0ABP7WN45</accession>